<dbReference type="InterPro" id="IPR013783">
    <property type="entry name" value="Ig-like_fold"/>
</dbReference>
<dbReference type="InterPro" id="IPR036116">
    <property type="entry name" value="FN3_sf"/>
</dbReference>
<evidence type="ECO:0000259" key="1">
    <source>
        <dbReference type="PROSITE" id="PS50853"/>
    </source>
</evidence>
<keyword evidence="3" id="KW-1185">Reference proteome</keyword>
<evidence type="ECO:0000313" key="2">
    <source>
        <dbReference type="EMBL" id="KAF0312323.1"/>
    </source>
</evidence>
<protein>
    <submittedName>
        <fullName evidence="2">Cytokine receptor-like factor 3</fullName>
    </submittedName>
</protein>
<proteinExistence type="predicted"/>
<dbReference type="InterPro" id="IPR003961">
    <property type="entry name" value="FN3_dom"/>
</dbReference>
<dbReference type="OrthoDB" id="9984427at2759"/>
<dbReference type="Gene3D" id="2.60.40.10">
    <property type="entry name" value="Immunoglobulins"/>
    <property type="match status" value="1"/>
</dbReference>
<dbReference type="EMBL" id="VIIS01000178">
    <property type="protein sequence ID" value="KAF0312323.1"/>
    <property type="molecule type" value="Genomic_DNA"/>
</dbReference>
<accession>A0A6A4X279</accession>
<organism evidence="2 3">
    <name type="scientific">Amphibalanus amphitrite</name>
    <name type="common">Striped barnacle</name>
    <name type="synonym">Balanus amphitrite</name>
    <dbReference type="NCBI Taxonomy" id="1232801"/>
    <lineage>
        <taxon>Eukaryota</taxon>
        <taxon>Metazoa</taxon>
        <taxon>Ecdysozoa</taxon>
        <taxon>Arthropoda</taxon>
        <taxon>Crustacea</taxon>
        <taxon>Multicrustacea</taxon>
        <taxon>Cirripedia</taxon>
        <taxon>Thoracica</taxon>
        <taxon>Thoracicalcarea</taxon>
        <taxon>Balanomorpha</taxon>
        <taxon>Balanoidea</taxon>
        <taxon>Balanidae</taxon>
        <taxon>Amphibalaninae</taxon>
        <taxon>Amphibalanus</taxon>
    </lineage>
</organism>
<sequence>MKQKCSHLAQEHLQRTEELLGSLQSGDSLEAKQMTAEAIEELASQLPAPSSLPRPALQLPSSGAVLAAVRQLGRVESTVTVAGVRTEPRPGAVLVSWGTYEDDCDPSEEDGSYRLQYCYGDANKQTSPVFHTAYEGPETSTLVRRLQCDVIYSFRVSRQVSAGGAWGGWSPPVTGATTLPHYEWSPGPGYSITDSGRIACRTGDGGDTYTGGDSVIYSAGSQLRPGAALRVAVVEAGSGCSDEGLALLDGRPDQGEDGALIGKGALFVSATGEVYVNGRRRQMRLPPLQAGSYLTFSTERRDQQTTRVCLETGDKQVVYDWKTESTDLWLAAAFNEIGWKLMLE</sequence>
<evidence type="ECO:0000313" key="3">
    <source>
        <dbReference type="Proteomes" id="UP000440578"/>
    </source>
</evidence>
<dbReference type="SUPFAM" id="SSF49265">
    <property type="entry name" value="Fibronectin type III"/>
    <property type="match status" value="1"/>
</dbReference>
<name>A0A6A4X279_AMPAM</name>
<dbReference type="AlphaFoldDB" id="A0A6A4X279"/>
<feature type="domain" description="Fibronectin type-III" evidence="1">
    <location>
        <begin position="75"/>
        <end position="181"/>
    </location>
</feature>
<dbReference type="Proteomes" id="UP000440578">
    <property type="component" value="Unassembled WGS sequence"/>
</dbReference>
<comment type="caution">
    <text evidence="2">The sequence shown here is derived from an EMBL/GenBank/DDBJ whole genome shotgun (WGS) entry which is preliminary data.</text>
</comment>
<gene>
    <name evidence="2" type="primary">crlf3</name>
    <name evidence="2" type="ORF">FJT64_016925</name>
</gene>
<dbReference type="PROSITE" id="PS50853">
    <property type="entry name" value="FN3"/>
    <property type="match status" value="1"/>
</dbReference>
<dbReference type="CDD" id="cd00063">
    <property type="entry name" value="FN3"/>
    <property type="match status" value="1"/>
</dbReference>
<keyword evidence="2" id="KW-0675">Receptor</keyword>
<reference evidence="2 3" key="1">
    <citation type="submission" date="2019-07" db="EMBL/GenBank/DDBJ databases">
        <title>Draft genome assembly of a fouling barnacle, Amphibalanus amphitrite (Darwin, 1854): The first reference genome for Thecostraca.</title>
        <authorList>
            <person name="Kim W."/>
        </authorList>
    </citation>
    <scope>NUCLEOTIDE SEQUENCE [LARGE SCALE GENOMIC DNA]</scope>
    <source>
        <strain evidence="2">SNU_AA5</strain>
        <tissue evidence="2">Soma without cirri and trophi</tissue>
    </source>
</reference>